<dbReference type="Gene3D" id="2.30.29.220">
    <property type="entry name" value="Structure-specific recognition protein (SSRP1)"/>
    <property type="match status" value="1"/>
</dbReference>
<reference evidence="3 4" key="1">
    <citation type="submission" date="2022-01" db="EMBL/GenBank/DDBJ databases">
        <authorList>
            <person name="Xiong W."/>
            <person name="Schranz E."/>
        </authorList>
    </citation>
    <scope>NUCLEOTIDE SEQUENCE [LARGE SCALE GENOMIC DNA]</scope>
</reference>
<sequence>MDFTQFLGNSPISEKKNSSFHGTHCDFEARVLIIVSSSVFRISKMADPTYTVFENIYTLHPCGKTLGTLRVDGRLMVLEDLDSAIHLRVRMLEIKDITWRMVNDGKQQLGLLLHDGSKHRIYGFSNSAAARMSRLLQDVTGIEPRQEEIAVSGKTRGQLEVHDKRVLFKVDEKLAFDFGVDDVVDVKQTKHPREVELKFPDNPREAEKDSLVGMVFQTSSSSSGEALTQKLIKSGAGFMGEQAIAVFEELKILHPRVSSGHTVGIGLHVTCVKLQKKEVKEDGYEDTIQQPYPRPHDTSIGLIIDPWVGVNKKDLPEKIIIQFDSRFLVQKPMMISEQVRRMLDKYEKQHILEKAVYTGPISKVFGEMLQRMCDKKVIVSRHPEVLLFKNSHVVEACLMPSERKASSRKKDRAREASVKATDGLLYVFDDSVFFLPSPPTSQVKFIRYKEIGNVQVERNSCGSSTHCVGLIVELKKKEEKHHFSHIWCNCQTGENEVKVKVKVQAVAP</sequence>
<dbReference type="EMBL" id="CAKMRJ010001112">
    <property type="protein sequence ID" value="CAH1420774.1"/>
    <property type="molecule type" value="Genomic_DNA"/>
</dbReference>
<dbReference type="InterPro" id="IPR050454">
    <property type="entry name" value="RTT106/SSRP1_HistChap/FACT"/>
</dbReference>
<dbReference type="InterPro" id="IPR038167">
    <property type="entry name" value="SSRP1_sf"/>
</dbReference>
<dbReference type="AlphaFoldDB" id="A0AAU9LYU2"/>
<proteinExistence type="predicted"/>
<dbReference type="PANTHER" id="PTHR45849:SF1">
    <property type="entry name" value="FACT COMPLEX SUBUNIT SSRP1"/>
    <property type="match status" value="1"/>
</dbReference>
<dbReference type="Gene3D" id="2.30.29.30">
    <property type="entry name" value="Pleckstrin-homology domain (PH domain)/Phosphotyrosine-binding domain (PTB)"/>
    <property type="match status" value="1"/>
</dbReference>
<dbReference type="Proteomes" id="UP001157418">
    <property type="component" value="Unassembled WGS sequence"/>
</dbReference>
<organism evidence="3 4">
    <name type="scientific">Lactuca virosa</name>
    <dbReference type="NCBI Taxonomy" id="75947"/>
    <lineage>
        <taxon>Eukaryota</taxon>
        <taxon>Viridiplantae</taxon>
        <taxon>Streptophyta</taxon>
        <taxon>Embryophyta</taxon>
        <taxon>Tracheophyta</taxon>
        <taxon>Spermatophyta</taxon>
        <taxon>Magnoliopsida</taxon>
        <taxon>eudicotyledons</taxon>
        <taxon>Gunneridae</taxon>
        <taxon>Pentapetalae</taxon>
        <taxon>asterids</taxon>
        <taxon>campanulids</taxon>
        <taxon>Asterales</taxon>
        <taxon>Asteraceae</taxon>
        <taxon>Cichorioideae</taxon>
        <taxon>Cichorieae</taxon>
        <taxon>Lactucinae</taxon>
        <taxon>Lactuca</taxon>
    </lineage>
</organism>
<name>A0AAU9LYU2_9ASTR</name>
<evidence type="ECO:0000259" key="1">
    <source>
        <dbReference type="Pfam" id="PF03531"/>
    </source>
</evidence>
<gene>
    <name evidence="3" type="ORF">LVIROSA_LOCUS8215</name>
</gene>
<dbReference type="PANTHER" id="PTHR45849">
    <property type="entry name" value="FACT COMPLEX SUBUNIT SSRP1"/>
    <property type="match status" value="1"/>
</dbReference>
<accession>A0AAU9LYU2</accession>
<dbReference type="Pfam" id="PF08512">
    <property type="entry name" value="Rttp106-like_middle"/>
    <property type="match status" value="1"/>
</dbReference>
<comment type="caution">
    <text evidence="3">The sequence shown here is derived from an EMBL/GenBank/DDBJ whole genome shotgun (WGS) entry which is preliminary data.</text>
</comment>
<dbReference type="GO" id="GO:0031491">
    <property type="term" value="F:nucleosome binding"/>
    <property type="evidence" value="ECO:0007669"/>
    <property type="project" value="TreeGrafter"/>
</dbReference>
<keyword evidence="4" id="KW-1185">Reference proteome</keyword>
<dbReference type="GO" id="GO:0042393">
    <property type="term" value="F:histone binding"/>
    <property type="evidence" value="ECO:0007669"/>
    <property type="project" value="TreeGrafter"/>
</dbReference>
<feature type="domain" description="Histone chaperone RTT106/FACT complex subunit SPT16-like middle" evidence="2">
    <location>
        <begin position="415"/>
        <end position="486"/>
    </location>
</feature>
<evidence type="ECO:0000313" key="4">
    <source>
        <dbReference type="Proteomes" id="UP001157418"/>
    </source>
</evidence>
<feature type="domain" description="SSRP1 dimerization" evidence="1">
    <location>
        <begin position="157"/>
        <end position="216"/>
    </location>
</feature>
<dbReference type="InterPro" id="IPR011993">
    <property type="entry name" value="PH-like_dom_sf"/>
</dbReference>
<protein>
    <submittedName>
        <fullName evidence="3">Uncharacterized protein</fullName>
    </submittedName>
</protein>
<evidence type="ECO:0000259" key="2">
    <source>
        <dbReference type="Pfam" id="PF08512"/>
    </source>
</evidence>
<dbReference type="GO" id="GO:0035101">
    <property type="term" value="C:FACT complex"/>
    <property type="evidence" value="ECO:0007669"/>
    <property type="project" value="TreeGrafter"/>
</dbReference>
<dbReference type="Pfam" id="PF03531">
    <property type="entry name" value="SSrecog"/>
    <property type="match status" value="1"/>
</dbReference>
<dbReference type="SUPFAM" id="SSF50729">
    <property type="entry name" value="PH domain-like"/>
    <property type="match status" value="1"/>
</dbReference>
<evidence type="ECO:0000313" key="3">
    <source>
        <dbReference type="EMBL" id="CAH1420774.1"/>
    </source>
</evidence>
<dbReference type="InterPro" id="IPR024954">
    <property type="entry name" value="SSRP1_DD"/>
</dbReference>
<dbReference type="InterPro" id="IPR013719">
    <property type="entry name" value="RTT106/SPT16-like_middle_dom"/>
</dbReference>